<organism evidence="3 4">
    <name type="scientific">Conexibacter woesei (strain DSM 14684 / CCUG 47730 / CIP 108061 / JCM 11494 / NBRC 100937 / ID131577)</name>
    <dbReference type="NCBI Taxonomy" id="469383"/>
    <lineage>
        <taxon>Bacteria</taxon>
        <taxon>Bacillati</taxon>
        <taxon>Actinomycetota</taxon>
        <taxon>Thermoleophilia</taxon>
        <taxon>Solirubrobacterales</taxon>
        <taxon>Conexibacteraceae</taxon>
        <taxon>Conexibacter</taxon>
    </lineage>
</organism>
<evidence type="ECO:0000259" key="2">
    <source>
        <dbReference type="PROSITE" id="PS50835"/>
    </source>
</evidence>
<reference evidence="4" key="2">
    <citation type="submission" date="2010-01" db="EMBL/GenBank/DDBJ databases">
        <title>The complete genome of Conexibacter woesei DSM 14684.</title>
        <authorList>
            <consortium name="US DOE Joint Genome Institute (JGI-PGF)"/>
            <person name="Lucas S."/>
            <person name="Copeland A."/>
            <person name="Lapidus A."/>
            <person name="Glavina del Rio T."/>
            <person name="Dalin E."/>
            <person name="Tice H."/>
            <person name="Bruce D."/>
            <person name="Goodwin L."/>
            <person name="Pitluck S."/>
            <person name="Kyrpides N."/>
            <person name="Mavromatis K."/>
            <person name="Ivanova N."/>
            <person name="Mikhailova N."/>
            <person name="Chertkov O."/>
            <person name="Brettin T."/>
            <person name="Detter J.C."/>
            <person name="Han C."/>
            <person name="Larimer F."/>
            <person name="Land M."/>
            <person name="Hauser L."/>
            <person name="Markowitz V."/>
            <person name="Cheng J.-F."/>
            <person name="Hugenholtz P."/>
            <person name="Woyke T."/>
            <person name="Wu D."/>
            <person name="Pukall R."/>
            <person name="Steenblock K."/>
            <person name="Schneider S."/>
            <person name="Klenk H.-P."/>
            <person name="Eisen J.A."/>
        </authorList>
    </citation>
    <scope>NUCLEOTIDE SEQUENCE [LARGE SCALE GENOMIC DNA]</scope>
    <source>
        <strain evidence="4">DSM 14684 / CIP 108061 / JCM 11494 / NBRC 100937 / ID131577</strain>
    </source>
</reference>
<protein>
    <submittedName>
        <fullName evidence="3">Htaa domain protein</fullName>
    </submittedName>
</protein>
<dbReference type="KEGG" id="cwo:Cwoe_2988"/>
<sequence precursor="true">MHIPVPPGGRCAPVRARAGLAASLALAFALAALVLLFPAVAARAADPPVPISAGYADWGLKQSFRTYVGASGITLADGATRNADGSFRFPVTSGSYDAATKTTVVAFAGSVHFSAHAGELDLTFARPRVEIRPTGAKLFVAMRSRPLGGSTPTDYGDVHLATVDVSGRDPAITPPTTTWSALPTALTAAGVQPFASFYEAGQALDPFTFTYDGPGGKPDVAPGETWTPAGTVRWQPTGAAAGVPSSVADSTGDPMGYHSYPSFARNATARQLLALDGRGGRLTVVDEATLTRVGTPIDGLDAAVGGLAVDEQRNVAYTVAAGWGNGPLVLNRVDVAARTVTRFTIPGGERGMSLPELAVDQRSGRVLVSERLGGHLFVIDGRAATMALLQTFSFDAYGGSGVDVDETTGDVYLATGSQSTVRRLTPNSGAGDPYTLDPTPVATFDGATIRLQVSDDGRRIWVGRIVGSSINPTLLTRTTTGWETGATIAFGPAMRWFGTDGASGDLIGAIAPRSISVVAADTQHVNPLTLDLPASARIEAAIRTADGDALWALDGGDSVVRRISRHVSPTVSAQPDDATVTVSPAQPAPQATFTTTASGTPAPTVRWQAKAPGGAWEDVPGAGATGTTLTVDGATGTSRTAYRAIFTNAVGSHASEPATLTVDYATGGLDRRVWITGGALDWGVKASFRRYVGGPIAHGAITTGGGATANGDGTFRFAADGGTYDPASGRATLRFGGSVRFSGHAGQLDLTIARPRLEIDGGVATLHADVSSKSLSGGVVEQFTGVDLARVDLGTPAAGPAVAGGRLGWRELPAALTANGAPAFAAFYPAGTALDPLSIDVAYSTEEPRTSVPPPVGRPAPPAQPAPTPTPVRKPARKPAAAAIAAVRGAQAVGRNRIARVATVACGSGAGACTVKVPARVRVRIGGRLYTAQVLAPKRLKAGARGNVRVRLSKRAAARLARRSTRVTLRVVTTAGPRTTVKAVSVRLIGPKRG</sequence>
<proteinExistence type="predicted"/>
<dbReference type="eggNOG" id="COG0810">
    <property type="taxonomic scope" value="Bacteria"/>
</dbReference>
<feature type="region of interest" description="Disordered" evidence="1">
    <location>
        <begin position="845"/>
        <end position="878"/>
    </location>
</feature>
<dbReference type="Gene3D" id="2.60.40.10">
    <property type="entry name" value="Immunoglobulins"/>
    <property type="match status" value="1"/>
</dbReference>
<evidence type="ECO:0000313" key="3">
    <source>
        <dbReference type="EMBL" id="ADB51407.1"/>
    </source>
</evidence>
<dbReference type="STRING" id="469383.Cwoe_2988"/>
<name>D3FBZ2_CONWI</name>
<dbReference type="RefSeq" id="WP_012934458.1">
    <property type="nucleotide sequence ID" value="NC_013739.1"/>
</dbReference>
<dbReference type="PROSITE" id="PS50835">
    <property type="entry name" value="IG_LIKE"/>
    <property type="match status" value="1"/>
</dbReference>
<gene>
    <name evidence="3" type="ordered locus">Cwoe_2988</name>
</gene>
<dbReference type="EMBL" id="CP001854">
    <property type="protein sequence ID" value="ADB51407.1"/>
    <property type="molecule type" value="Genomic_DNA"/>
</dbReference>
<dbReference type="Gene3D" id="2.130.10.10">
    <property type="entry name" value="YVTN repeat-like/Quinoprotein amine dehydrogenase"/>
    <property type="match status" value="1"/>
</dbReference>
<feature type="domain" description="Ig-like" evidence="2">
    <location>
        <begin position="569"/>
        <end position="661"/>
    </location>
</feature>
<keyword evidence="4" id="KW-1185">Reference proteome</keyword>
<dbReference type="OrthoDB" id="7210788at2"/>
<dbReference type="eggNOG" id="COG3391">
    <property type="taxonomic scope" value="Bacteria"/>
</dbReference>
<feature type="compositionally biased region" description="Pro residues" evidence="1">
    <location>
        <begin position="851"/>
        <end position="872"/>
    </location>
</feature>
<dbReference type="Pfam" id="PF04213">
    <property type="entry name" value="HtaA"/>
    <property type="match status" value="2"/>
</dbReference>
<dbReference type="InterPro" id="IPR007110">
    <property type="entry name" value="Ig-like_dom"/>
</dbReference>
<dbReference type="SUPFAM" id="SSF101898">
    <property type="entry name" value="NHL repeat"/>
    <property type="match status" value="1"/>
</dbReference>
<dbReference type="GO" id="GO:0005975">
    <property type="term" value="P:carbohydrate metabolic process"/>
    <property type="evidence" value="ECO:0007669"/>
    <property type="project" value="UniProtKB-ARBA"/>
</dbReference>
<dbReference type="InterPro" id="IPR007331">
    <property type="entry name" value="Htaa"/>
</dbReference>
<evidence type="ECO:0000256" key="1">
    <source>
        <dbReference type="SAM" id="MobiDB-lite"/>
    </source>
</evidence>
<dbReference type="eggNOG" id="COG4886">
    <property type="taxonomic scope" value="Bacteria"/>
</dbReference>
<dbReference type="HOGENOM" id="CLU_283542_0_0_11"/>
<dbReference type="InterPro" id="IPR013783">
    <property type="entry name" value="Ig-like_fold"/>
</dbReference>
<dbReference type="AlphaFoldDB" id="D3FBZ2"/>
<reference evidence="3 4" key="1">
    <citation type="journal article" date="2010" name="Stand. Genomic Sci.">
        <title>Complete genome sequence of Conexibacter woesei type strain (ID131577).</title>
        <authorList>
            <person name="Pukall R."/>
            <person name="Lapidus A."/>
            <person name="Glavina Del Rio T."/>
            <person name="Copeland A."/>
            <person name="Tice H."/>
            <person name="Cheng J.-F."/>
            <person name="Lucas S."/>
            <person name="Chen F."/>
            <person name="Nolan M."/>
            <person name="Bruce D."/>
            <person name="Goodwin L."/>
            <person name="Pitluck S."/>
            <person name="Mavromatis K."/>
            <person name="Ivanova N."/>
            <person name="Ovchinnikova G."/>
            <person name="Pati A."/>
            <person name="Chen A."/>
            <person name="Palaniappan K."/>
            <person name="Land M."/>
            <person name="Hauser L."/>
            <person name="Chang Y.-J."/>
            <person name="Jeffries C.D."/>
            <person name="Chain P."/>
            <person name="Meincke L."/>
            <person name="Sims D."/>
            <person name="Brettin T."/>
            <person name="Detter J.C."/>
            <person name="Rohde M."/>
            <person name="Goeker M."/>
            <person name="Bristow J."/>
            <person name="Eisen J.A."/>
            <person name="Markowitz V."/>
            <person name="Kyrpides N.C."/>
            <person name="Klenk H.-P."/>
            <person name="Hugenholtz P."/>
        </authorList>
    </citation>
    <scope>NUCLEOTIDE SEQUENCE [LARGE SCALE GENOMIC DNA]</scope>
    <source>
        <strain evidence="4">DSM 14684 / CIP 108061 / JCM 11494 / NBRC 100937 / ID131577</strain>
    </source>
</reference>
<dbReference type="Proteomes" id="UP000008229">
    <property type="component" value="Chromosome"/>
</dbReference>
<evidence type="ECO:0000313" key="4">
    <source>
        <dbReference type="Proteomes" id="UP000008229"/>
    </source>
</evidence>
<accession>D3FBZ2</accession>
<dbReference type="InterPro" id="IPR015943">
    <property type="entry name" value="WD40/YVTN_repeat-like_dom_sf"/>
</dbReference>